<dbReference type="GO" id="GO:0051301">
    <property type="term" value="P:cell division"/>
    <property type="evidence" value="ECO:0007669"/>
    <property type="project" value="UniProtKB-KW"/>
</dbReference>
<feature type="transmembrane region" description="Helical" evidence="1">
    <location>
        <begin position="235"/>
        <end position="253"/>
    </location>
</feature>
<keyword evidence="2" id="KW-0131">Cell cycle</keyword>
<feature type="transmembrane region" description="Helical" evidence="1">
    <location>
        <begin position="176"/>
        <end position="201"/>
    </location>
</feature>
<keyword evidence="1" id="KW-1133">Transmembrane helix</keyword>
<dbReference type="GO" id="GO:0032153">
    <property type="term" value="C:cell division site"/>
    <property type="evidence" value="ECO:0007669"/>
    <property type="project" value="TreeGrafter"/>
</dbReference>
<proteinExistence type="predicted"/>
<keyword evidence="1" id="KW-0812">Transmembrane</keyword>
<organism evidence="2 3">
    <name type="scientific">Profundibacterium mesophilum KAUST100406-0324</name>
    <dbReference type="NCBI Taxonomy" id="1037889"/>
    <lineage>
        <taxon>Bacteria</taxon>
        <taxon>Pseudomonadati</taxon>
        <taxon>Pseudomonadota</taxon>
        <taxon>Alphaproteobacteria</taxon>
        <taxon>Rhodobacterales</taxon>
        <taxon>Roseobacteraceae</taxon>
        <taxon>Profundibacterium</taxon>
    </lineage>
</organism>
<reference evidence="2" key="1">
    <citation type="submission" date="2013-03" db="EMBL/GenBank/DDBJ databases">
        <title>Genome Sequence of the Profundibacterium mesophilum strain KAUST100406-0324T from Red Sea, a novel genus in the family Rhodobacteraceae.</title>
        <authorList>
            <person name="Essack M."/>
            <person name="Alam I."/>
            <person name="Lafi F."/>
            <person name="Alawi W."/>
            <person name="Kamanu F."/>
            <person name="Al-Suwailem A."/>
            <person name="Lee O.O."/>
            <person name="Xu Y."/>
            <person name="Bajic V."/>
            <person name="Qian P.-Y."/>
            <person name="Archer J."/>
        </authorList>
    </citation>
    <scope>NUCLEOTIDE SEQUENCE</scope>
    <source>
        <strain evidence="2">KAUST100406-0324</strain>
    </source>
</reference>
<evidence type="ECO:0000256" key="1">
    <source>
        <dbReference type="SAM" id="Phobius"/>
    </source>
</evidence>
<protein>
    <submittedName>
        <fullName evidence="2">Cell division protein</fullName>
    </submittedName>
</protein>
<evidence type="ECO:0000313" key="3">
    <source>
        <dbReference type="Proteomes" id="UP000698242"/>
    </source>
</evidence>
<name>A0A921NW54_9RHOB</name>
<feature type="transmembrane region" description="Helical" evidence="1">
    <location>
        <begin position="207"/>
        <end position="228"/>
    </location>
</feature>
<keyword evidence="1" id="KW-0472">Membrane</keyword>
<dbReference type="EMBL" id="APKE01000014">
    <property type="protein sequence ID" value="KAF0676436.1"/>
    <property type="molecule type" value="Genomic_DNA"/>
</dbReference>
<dbReference type="GO" id="GO:0016020">
    <property type="term" value="C:membrane"/>
    <property type="evidence" value="ECO:0007669"/>
    <property type="project" value="InterPro"/>
</dbReference>
<feature type="transmembrane region" description="Helical" evidence="1">
    <location>
        <begin position="32"/>
        <end position="54"/>
    </location>
</feature>
<dbReference type="AlphaFoldDB" id="A0A921NW54"/>
<comment type="caution">
    <text evidence="2">The sequence shown here is derived from an EMBL/GenBank/DDBJ whole genome shotgun (WGS) entry which is preliminary data.</text>
</comment>
<sequence length="303" mass="31767">MRLPAFVTGAVALVRGDPRADRVVPPSGFTARLTLFTSAAMAFLAVFALALSLATHRLAERWGSALGQSATIRISAPLAQRDLQTEAVLRILRTTPGVASARALGDAEQQALLAPWFGPDLPIESLPIPRLVEVGEAPGGYDAEGLRMRLRAEAPGAMLDDHARWRRPLVRAAESLNLFGFAAIGLIAGTMAALVALAASVSLTANAQVLAVLRLVGARDMTIARAFVRRFTLRAFAGAAIGTVIAMVAIALLPRADAAGSFLTGLGFEGAGWFAPLAIPPLAGIIAFWATRHAALRALKEIT</sequence>
<accession>A0A921NW54</accession>
<dbReference type="PANTHER" id="PTHR47755:SF1">
    <property type="entry name" value="CELL DIVISION PROTEIN FTSX"/>
    <property type="match status" value="1"/>
</dbReference>
<keyword evidence="3" id="KW-1185">Reference proteome</keyword>
<dbReference type="Proteomes" id="UP000698242">
    <property type="component" value="Unassembled WGS sequence"/>
</dbReference>
<dbReference type="InterPro" id="IPR004513">
    <property type="entry name" value="FtsX"/>
</dbReference>
<gene>
    <name evidence="2" type="primary">ftsX</name>
    <name evidence="2" type="ORF">PMES_01168</name>
</gene>
<keyword evidence="2" id="KW-0132">Cell division</keyword>
<evidence type="ECO:0000313" key="2">
    <source>
        <dbReference type="EMBL" id="KAF0676436.1"/>
    </source>
</evidence>
<dbReference type="PANTHER" id="PTHR47755">
    <property type="entry name" value="CELL DIVISION PROTEIN FTSX"/>
    <property type="match status" value="1"/>
</dbReference>
<feature type="transmembrane region" description="Helical" evidence="1">
    <location>
        <begin position="273"/>
        <end position="291"/>
    </location>
</feature>